<sequence length="110" mass="12177">MKKGRVFIIQEDSRKNFLPAADYGELVFLLPAGDQVFLNAVPTIQKIRTALRDFSDDDFILPNGDPAGIGIACVEAARANGGRYAMIKFDRQMSKDRGVPVYYVVPCNHA</sequence>
<proteinExistence type="predicted"/>
<comment type="caution">
    <text evidence="1">The sequence shown here is derived from an EMBL/GenBank/DDBJ whole genome shotgun (WGS) entry which is preliminary data.</text>
</comment>
<dbReference type="Pfam" id="PF23992">
    <property type="entry name" value="Pam3_gp32"/>
    <property type="match status" value="1"/>
</dbReference>
<gene>
    <name evidence="1" type="ORF">LCGC14_0252430</name>
</gene>
<reference evidence="1" key="1">
    <citation type="journal article" date="2015" name="Nature">
        <title>Complex archaea that bridge the gap between prokaryotes and eukaryotes.</title>
        <authorList>
            <person name="Spang A."/>
            <person name="Saw J.H."/>
            <person name="Jorgensen S.L."/>
            <person name="Zaremba-Niedzwiedzka K."/>
            <person name="Martijn J."/>
            <person name="Lind A.E."/>
            <person name="van Eijk R."/>
            <person name="Schleper C."/>
            <person name="Guy L."/>
            <person name="Ettema T.J."/>
        </authorList>
    </citation>
    <scope>NUCLEOTIDE SEQUENCE</scope>
</reference>
<protein>
    <submittedName>
        <fullName evidence="1">Uncharacterized protein</fullName>
    </submittedName>
</protein>
<accession>A0A0F9WPQ3</accession>
<evidence type="ECO:0000313" key="1">
    <source>
        <dbReference type="EMBL" id="KKN88171.1"/>
    </source>
</evidence>
<dbReference type="EMBL" id="LAZR01000131">
    <property type="protein sequence ID" value="KKN88171.1"/>
    <property type="molecule type" value="Genomic_DNA"/>
</dbReference>
<name>A0A0F9WPQ3_9ZZZZ</name>
<dbReference type="AlphaFoldDB" id="A0A0F9WPQ3"/>
<organism evidence="1">
    <name type="scientific">marine sediment metagenome</name>
    <dbReference type="NCBI Taxonomy" id="412755"/>
    <lineage>
        <taxon>unclassified sequences</taxon>
        <taxon>metagenomes</taxon>
        <taxon>ecological metagenomes</taxon>
    </lineage>
</organism>
<dbReference type="InterPro" id="IPR057116">
    <property type="entry name" value="Pam3_gp32"/>
</dbReference>